<evidence type="ECO:0000313" key="1">
    <source>
        <dbReference type="EnsemblPlants" id="OMERI06G16840.1"/>
    </source>
</evidence>
<reference evidence="1" key="2">
    <citation type="submission" date="2018-05" db="EMBL/GenBank/DDBJ databases">
        <title>OmerRS3 (Oryza meridionalis Reference Sequence Version 3).</title>
        <authorList>
            <person name="Zhang J."/>
            <person name="Kudrna D."/>
            <person name="Lee S."/>
            <person name="Talag J."/>
            <person name="Welchert J."/>
            <person name="Wing R.A."/>
        </authorList>
    </citation>
    <scope>NUCLEOTIDE SEQUENCE [LARGE SCALE GENOMIC DNA]</scope>
    <source>
        <strain evidence="1">cv. OR44</strain>
    </source>
</reference>
<dbReference type="EnsemblPlants" id="OMERI06G16840.1">
    <property type="protein sequence ID" value="OMERI06G16840.1"/>
    <property type="gene ID" value="OMERI06G16840"/>
</dbReference>
<dbReference type="AlphaFoldDB" id="A0A0E0E258"/>
<protein>
    <submittedName>
        <fullName evidence="1">Uncharacterized protein</fullName>
    </submittedName>
</protein>
<accession>A0A0E0E258</accession>
<dbReference type="HOGENOM" id="CLU_1716163_0_0_1"/>
<organism evidence="1">
    <name type="scientific">Oryza meridionalis</name>
    <dbReference type="NCBI Taxonomy" id="40149"/>
    <lineage>
        <taxon>Eukaryota</taxon>
        <taxon>Viridiplantae</taxon>
        <taxon>Streptophyta</taxon>
        <taxon>Embryophyta</taxon>
        <taxon>Tracheophyta</taxon>
        <taxon>Spermatophyta</taxon>
        <taxon>Magnoliopsida</taxon>
        <taxon>Liliopsida</taxon>
        <taxon>Poales</taxon>
        <taxon>Poaceae</taxon>
        <taxon>BOP clade</taxon>
        <taxon>Oryzoideae</taxon>
        <taxon>Oryzeae</taxon>
        <taxon>Oryzinae</taxon>
        <taxon>Oryza</taxon>
    </lineage>
</organism>
<keyword evidence="2" id="KW-1185">Reference proteome</keyword>
<name>A0A0E0E258_9ORYZ</name>
<dbReference type="Gramene" id="OMERI06G16840.1">
    <property type="protein sequence ID" value="OMERI06G16840.1"/>
    <property type="gene ID" value="OMERI06G16840"/>
</dbReference>
<reference evidence="1" key="1">
    <citation type="submission" date="2015-04" db="UniProtKB">
        <authorList>
            <consortium name="EnsemblPlants"/>
        </authorList>
    </citation>
    <scope>IDENTIFICATION</scope>
</reference>
<dbReference type="Proteomes" id="UP000008021">
    <property type="component" value="Chromosome 6"/>
</dbReference>
<sequence>MFAMFFLLEGETIYINADIVVNHIQSAHYCFQYSHSPFCRVRRLFHGLKYINFWSLVKANAISSLPHFLLPRTMEVTEVPVASSNHLKSCQDEQSYSGIQASDVRVDDGLKPCQPQDKLNQGTPDHLLCLMHLPLVDAQLFAAFATVGAATPP</sequence>
<evidence type="ECO:0000313" key="2">
    <source>
        <dbReference type="Proteomes" id="UP000008021"/>
    </source>
</evidence>
<proteinExistence type="predicted"/>